<name>A0AAV7HNC7_DENCH</name>
<organism evidence="2 3">
    <name type="scientific">Dendrobium chrysotoxum</name>
    <name type="common">Orchid</name>
    <dbReference type="NCBI Taxonomy" id="161865"/>
    <lineage>
        <taxon>Eukaryota</taxon>
        <taxon>Viridiplantae</taxon>
        <taxon>Streptophyta</taxon>
        <taxon>Embryophyta</taxon>
        <taxon>Tracheophyta</taxon>
        <taxon>Spermatophyta</taxon>
        <taxon>Magnoliopsida</taxon>
        <taxon>Liliopsida</taxon>
        <taxon>Asparagales</taxon>
        <taxon>Orchidaceae</taxon>
        <taxon>Epidendroideae</taxon>
        <taxon>Malaxideae</taxon>
        <taxon>Dendrobiinae</taxon>
        <taxon>Dendrobium</taxon>
    </lineage>
</organism>
<keyword evidence="1" id="KW-0812">Transmembrane</keyword>
<dbReference type="PANTHER" id="PTHR31672">
    <property type="entry name" value="BNACNNG10540D PROTEIN"/>
    <property type="match status" value="1"/>
</dbReference>
<reference evidence="2 3" key="1">
    <citation type="journal article" date="2021" name="Hortic Res">
        <title>Chromosome-scale assembly of the Dendrobium chrysotoxum genome enhances the understanding of orchid evolution.</title>
        <authorList>
            <person name="Zhang Y."/>
            <person name="Zhang G.Q."/>
            <person name="Zhang D."/>
            <person name="Liu X.D."/>
            <person name="Xu X.Y."/>
            <person name="Sun W.H."/>
            <person name="Yu X."/>
            <person name="Zhu X."/>
            <person name="Wang Z.W."/>
            <person name="Zhao X."/>
            <person name="Zhong W.Y."/>
            <person name="Chen H."/>
            <person name="Yin W.L."/>
            <person name="Huang T."/>
            <person name="Niu S.C."/>
            <person name="Liu Z.J."/>
        </authorList>
    </citation>
    <scope>NUCLEOTIDE SEQUENCE [LARGE SCALE GENOMIC DNA]</scope>
    <source>
        <strain evidence="2">Lindl</strain>
    </source>
</reference>
<evidence type="ECO:0000256" key="1">
    <source>
        <dbReference type="SAM" id="Phobius"/>
    </source>
</evidence>
<keyword evidence="1" id="KW-0472">Membrane</keyword>
<gene>
    <name evidence="2" type="ORF">IEQ34_000149</name>
</gene>
<evidence type="ECO:0000313" key="2">
    <source>
        <dbReference type="EMBL" id="KAH0470426.1"/>
    </source>
</evidence>
<dbReference type="EMBL" id="JAGFBR010000001">
    <property type="protein sequence ID" value="KAH0470426.1"/>
    <property type="molecule type" value="Genomic_DNA"/>
</dbReference>
<accession>A0AAV7HNC7</accession>
<dbReference type="InterPro" id="IPR050796">
    <property type="entry name" value="SCF_F-box_component"/>
</dbReference>
<evidence type="ECO:0000313" key="3">
    <source>
        <dbReference type="Proteomes" id="UP000775213"/>
    </source>
</evidence>
<keyword evidence="3" id="KW-1185">Reference proteome</keyword>
<protein>
    <submittedName>
        <fullName evidence="2">Uncharacterized protein</fullName>
    </submittedName>
</protein>
<dbReference type="Proteomes" id="UP000775213">
    <property type="component" value="Unassembled WGS sequence"/>
</dbReference>
<comment type="caution">
    <text evidence="2">The sequence shown here is derived from an EMBL/GenBank/DDBJ whole genome shotgun (WGS) entry which is preliminary data.</text>
</comment>
<keyword evidence="1" id="KW-1133">Transmembrane helix</keyword>
<sequence>MAMQNPPNLEQNTYGIILRTSTIYSGRYAYFPLPRAIPTEAASNLDNIFADSLANAPYFPDITILDSLSSNILYQTHNSFQTFFIHFAFPFPYLLTFVNAAILICDSSNFEVLVVCINEHPNPLFVEEGDNRTRPLVFYLYTSARENWSLVPINFALTADHLLPNRRKPTHVGEDIVYLDLTDLFLFTYAYSKGRIKKIKKRVSIWEKESNKLDEGTRFVQCKGQLYCVKYNPIFVRIETFKWIKRKKCWRLVVAGQTGNLWGKVVGIHPDDEAYMIVRAFKDVIFMVDIRHDSIDVIIEGRGPNCSNECHFFGMKDVLEATTSQGVQPSSCGILHPHENIRYAYFPLPRIFPTKDVSELDNIITDSLANAPHFPDITILDSVYSNILYQTYNSFPNFFHVYNLINRSHFALSFPYHLVFVTATILICDCSRSCFSVLVVCINEHPNPLFAKDGDNRTRPIVFYLYTSKSKNWSLVPNDHNLTSDHLLPNRRSPAHFGGDIVYIDLTKHFVITYDNLSEKIKLIPKLVSTWEQGSNKLDEATRYGKCKGRLHCVKFNPIKVRIEVYIWLESPIESWRLVETGKVGRLGGKVLGIHPNDEGFLLVRSMVKDEVLMFDIRQDFSCVVINGRGLNCSPVCFLHGMNEVLEAATSEGLQHSSCGILHPHENIEGPEGENRRHHPLAMATQNTHGIILRTSCNFFGRYAYFPLPQFFPSDAASNFDNICTDSLANAPHFPDITILDSVSSNILYQTYNSFPYVFHVYNLINRSYFAFSFPYLVTFVTAAILIRDCSHFKVLVVCINEHPNPLFTEEGGNRNRPLVFYLYTSESENWSVVPIDYDLTSNRLLPNRRNPAHAGENIVYLDLTNRFLVTYAYWEEKIEPIPKFVSIWEKESMKIDEDTRYFQSMGHLHCVKFNPNKVRFEVYIWMEPPKGLWRLVAKGEKGSSWEKVVGIHPDDVGYLFLRSIEKDDVSLVNIRRGFSHVIIDEKGPICSPLCFVDGMNDVLEEAISKGVQSSSCGVLHPHENIEGPEGEVFIISHFGTQLTLLYNRYVYFPLPRAVPTDAASNLDNIFIDSLSNAPHFPDITILDSVSSNILYQTYNSFPNFFHVYNLINRSHFSFSFPYLLTFVNAAILIRDSSHFKVLLVCINEHPNPLFAEEGDNRTRPLVFYLYTSESENWSFVPIDYTLTSDHLFPNMRKPIHIGEDIVCLDLTNHFLITYSYWEERIESIPKLVSIWEQKKNMLDETTRYSQCKGQLHCVKINQIKVRLEVYVWMESPKKLWKLVVTGKIGRLWGKVMGMHPDDESYLLMRLAVKDEVFMVDIKRDISCVIIDGRGVNCGRECFYCGMNDVLEAATDVTSNHDDIFTDSLTNAPHFPNITILDSISSNILYQTYNSFPNFFYVYNIINRSHFAFSFPYHLSFVSATILISDSSHFKVLVVCINEHPNPLFTKEGDNRTKPIVFYLYTFESKNWSHIPIDYALTSNHLLQT</sequence>
<feature type="transmembrane region" description="Helical" evidence="1">
    <location>
        <begin position="83"/>
        <end position="104"/>
    </location>
</feature>
<proteinExistence type="predicted"/>